<comment type="caution">
    <text evidence="1">The sequence shown here is derived from an EMBL/GenBank/DDBJ whole genome shotgun (WGS) entry which is preliminary data.</text>
</comment>
<gene>
    <name evidence="1" type="ORF">C4532_05500</name>
</gene>
<proteinExistence type="predicted"/>
<dbReference type="SUPFAM" id="SSF53335">
    <property type="entry name" value="S-adenosyl-L-methionine-dependent methyltransferases"/>
    <property type="match status" value="1"/>
</dbReference>
<dbReference type="Proteomes" id="UP000285961">
    <property type="component" value="Unassembled WGS sequence"/>
</dbReference>
<dbReference type="InterPro" id="IPR029063">
    <property type="entry name" value="SAM-dependent_MTases_sf"/>
</dbReference>
<dbReference type="Gene3D" id="3.40.50.150">
    <property type="entry name" value="Vaccinia Virus protein VP39"/>
    <property type="match status" value="1"/>
</dbReference>
<dbReference type="EMBL" id="QZKI01000040">
    <property type="protein sequence ID" value="RJP72733.1"/>
    <property type="molecule type" value="Genomic_DNA"/>
</dbReference>
<protein>
    <submittedName>
        <fullName evidence="1">Uncharacterized protein</fullName>
    </submittedName>
</protein>
<dbReference type="AlphaFoldDB" id="A0A419F2S2"/>
<reference evidence="1 2" key="1">
    <citation type="journal article" date="2017" name="ISME J.">
        <title>Energy and carbon metabolisms in a deep terrestrial subsurface fluid microbial community.</title>
        <authorList>
            <person name="Momper L."/>
            <person name="Jungbluth S.P."/>
            <person name="Lee M.D."/>
            <person name="Amend J.P."/>
        </authorList>
    </citation>
    <scope>NUCLEOTIDE SEQUENCE [LARGE SCALE GENOMIC DNA]</scope>
    <source>
        <strain evidence="1">SURF_17</strain>
    </source>
</reference>
<evidence type="ECO:0000313" key="1">
    <source>
        <dbReference type="EMBL" id="RJP72733.1"/>
    </source>
</evidence>
<evidence type="ECO:0000313" key="2">
    <source>
        <dbReference type="Proteomes" id="UP000285961"/>
    </source>
</evidence>
<organism evidence="1 2">
    <name type="scientific">Candidatus Abyssobacteria bacterium SURF_17</name>
    <dbReference type="NCBI Taxonomy" id="2093361"/>
    <lineage>
        <taxon>Bacteria</taxon>
        <taxon>Pseudomonadati</taxon>
        <taxon>Candidatus Hydrogenedentota</taxon>
        <taxon>Candidatus Abyssobacteria</taxon>
    </lineage>
</organism>
<sequence length="484" mass="55544">MSMSRTFRRMLLYKTLRSPSLLDTVELDGDYLRLSAMHWDDYWAEIPKAFQGDVDRLRRIWESYIDSGFASSHAAPYCEAYFILLRTLARQGKPFALSDRDFLAKTLGFENFTLKLCHSPSPFAAATASFRNPAFLSFNCMGIRKNDRNDPSLLPLIVGNSRNTPMLYYHYRKQNILKNTDESILFFPAVDFEMRLRSFQGLQIVAGTIADEWDSRIEQRAHLLADRVLVPLLKDFREARRKQTALRILDIGSGVGLFTSKVTSRIVNSGVLGAAKVEISLLDILSVDPKRHFCTPALFPGLSKVEYIRSNYATYLDSQKESFSRRFDIVFLFRMLHNMSVFRIGTTSSEEEENPVVDRYRLFPHMSNYYSAVSLLFPRIVDDNSEKDKQSLTFFPKRVFNVLSLVTSSGQSLITLLMKVSDNVLIEDGDLCADTLVKHVSRHNASEIAICDLSRSLRLSMNHIYWITVRSNGFHPRGDMIWPR</sequence>
<accession>A0A419F2S2</accession>
<name>A0A419F2S2_9BACT</name>